<evidence type="ECO:0000313" key="3">
    <source>
        <dbReference type="EMBL" id="KAL2061817.1"/>
    </source>
</evidence>
<gene>
    <name evidence="3" type="ORF">VTL71DRAFT_7195</name>
</gene>
<proteinExistence type="predicted"/>
<organism evidence="3 4">
    <name type="scientific">Oculimacula yallundae</name>
    <dbReference type="NCBI Taxonomy" id="86028"/>
    <lineage>
        <taxon>Eukaryota</taxon>
        <taxon>Fungi</taxon>
        <taxon>Dikarya</taxon>
        <taxon>Ascomycota</taxon>
        <taxon>Pezizomycotina</taxon>
        <taxon>Leotiomycetes</taxon>
        <taxon>Helotiales</taxon>
        <taxon>Ploettnerulaceae</taxon>
        <taxon>Oculimacula</taxon>
    </lineage>
</organism>
<keyword evidence="4" id="KW-1185">Reference proteome</keyword>
<comment type="caution">
    <text evidence="3">The sequence shown here is derived from an EMBL/GenBank/DDBJ whole genome shotgun (WGS) entry which is preliminary data.</text>
</comment>
<sequence>MPAVEGFPASTNRIPQYAVYFSLSPYVLAIYLSIHRPLMKRSHSPQPENQNPAMPCKTAFGNPNRARSLRSSKLVEVRLPVPARNTSARCMMKANELLCKTFREKPNPKEDEERKVLRKFGEMPFLVYDFCMLNRAIVVVVIVIVNSFR</sequence>
<evidence type="ECO:0000256" key="1">
    <source>
        <dbReference type="SAM" id="MobiDB-lite"/>
    </source>
</evidence>
<keyword evidence="2" id="KW-1133">Transmembrane helix</keyword>
<name>A0ABR4BWU2_9HELO</name>
<feature type="transmembrane region" description="Helical" evidence="2">
    <location>
        <begin position="17"/>
        <end position="34"/>
    </location>
</feature>
<accession>A0ABR4BWU2</accession>
<dbReference type="EMBL" id="JAZHXI010000018">
    <property type="protein sequence ID" value="KAL2061817.1"/>
    <property type="molecule type" value="Genomic_DNA"/>
</dbReference>
<reference evidence="3 4" key="1">
    <citation type="journal article" date="2024" name="Commun. Biol.">
        <title>Comparative genomic analysis of thermophilic fungi reveals convergent evolutionary adaptations and gene losses.</title>
        <authorList>
            <person name="Steindorff A.S."/>
            <person name="Aguilar-Pontes M.V."/>
            <person name="Robinson A.J."/>
            <person name="Andreopoulos B."/>
            <person name="LaButti K."/>
            <person name="Kuo A."/>
            <person name="Mondo S."/>
            <person name="Riley R."/>
            <person name="Otillar R."/>
            <person name="Haridas S."/>
            <person name="Lipzen A."/>
            <person name="Grimwood J."/>
            <person name="Schmutz J."/>
            <person name="Clum A."/>
            <person name="Reid I.D."/>
            <person name="Moisan M.C."/>
            <person name="Butler G."/>
            <person name="Nguyen T.T.M."/>
            <person name="Dewar K."/>
            <person name="Conant G."/>
            <person name="Drula E."/>
            <person name="Henrissat B."/>
            <person name="Hansel C."/>
            <person name="Singer S."/>
            <person name="Hutchinson M.I."/>
            <person name="de Vries R.P."/>
            <person name="Natvig D.O."/>
            <person name="Powell A.J."/>
            <person name="Tsang A."/>
            <person name="Grigoriev I.V."/>
        </authorList>
    </citation>
    <scope>NUCLEOTIDE SEQUENCE [LARGE SCALE GENOMIC DNA]</scope>
    <source>
        <strain evidence="3 4">CBS 494.80</strain>
    </source>
</reference>
<protein>
    <submittedName>
        <fullName evidence="3">Uncharacterized protein</fullName>
    </submittedName>
</protein>
<keyword evidence="2" id="KW-0812">Transmembrane</keyword>
<evidence type="ECO:0000313" key="4">
    <source>
        <dbReference type="Proteomes" id="UP001595075"/>
    </source>
</evidence>
<feature type="transmembrane region" description="Helical" evidence="2">
    <location>
        <begin position="125"/>
        <end position="148"/>
    </location>
</feature>
<evidence type="ECO:0000256" key="2">
    <source>
        <dbReference type="SAM" id="Phobius"/>
    </source>
</evidence>
<keyword evidence="2" id="KW-0472">Membrane</keyword>
<dbReference type="Proteomes" id="UP001595075">
    <property type="component" value="Unassembled WGS sequence"/>
</dbReference>
<feature type="region of interest" description="Disordered" evidence="1">
    <location>
        <begin position="42"/>
        <end position="61"/>
    </location>
</feature>